<dbReference type="PANTHER" id="PTHR35176:SF1">
    <property type="entry name" value="F420H(2)-DEPENDENT BILIVERDIN REDUCTASE"/>
    <property type="match status" value="1"/>
</dbReference>
<accession>A0ABP9HQM2</accession>
<organism evidence="3 4">
    <name type="scientific">Kineococcus glutinatus</name>
    <dbReference type="NCBI Taxonomy" id="1070872"/>
    <lineage>
        <taxon>Bacteria</taxon>
        <taxon>Bacillati</taxon>
        <taxon>Actinomycetota</taxon>
        <taxon>Actinomycetes</taxon>
        <taxon>Kineosporiales</taxon>
        <taxon>Kineosporiaceae</taxon>
        <taxon>Kineococcus</taxon>
    </lineage>
</organism>
<evidence type="ECO:0000259" key="2">
    <source>
        <dbReference type="Pfam" id="PF01243"/>
    </source>
</evidence>
<evidence type="ECO:0000313" key="4">
    <source>
        <dbReference type="Proteomes" id="UP001501195"/>
    </source>
</evidence>
<dbReference type="Gene3D" id="2.30.110.10">
    <property type="entry name" value="Electron Transport, Fmn-binding Protein, Chain A"/>
    <property type="match status" value="1"/>
</dbReference>
<proteinExistence type="predicted"/>
<sequence length="141" mass="15333">MGGRYGARVRPQLPDLPPAALEFLVERHLATLTTLRADGSPHVTPVGFSYDPAERLVRVITDGASRKAQHAAAGGRAAVSQVDGRRWLTLEGPVHVRTAAAEVSEAEERYARRYRVPRPNPTRVVLVIAVDRVLGSVPPWG</sequence>
<reference evidence="4" key="1">
    <citation type="journal article" date="2019" name="Int. J. Syst. Evol. Microbiol.">
        <title>The Global Catalogue of Microorganisms (GCM) 10K type strain sequencing project: providing services to taxonomists for standard genome sequencing and annotation.</title>
        <authorList>
            <consortium name="The Broad Institute Genomics Platform"/>
            <consortium name="The Broad Institute Genome Sequencing Center for Infectious Disease"/>
            <person name="Wu L."/>
            <person name="Ma J."/>
        </authorList>
    </citation>
    <scope>NUCLEOTIDE SEQUENCE [LARGE SCALE GENOMIC DNA]</scope>
    <source>
        <strain evidence="4">JCM 18126</strain>
    </source>
</reference>
<dbReference type="InterPro" id="IPR019920">
    <property type="entry name" value="F420-binding_dom_put"/>
</dbReference>
<evidence type="ECO:0000313" key="3">
    <source>
        <dbReference type="EMBL" id="GAA4976354.1"/>
    </source>
</evidence>
<dbReference type="InterPro" id="IPR052019">
    <property type="entry name" value="F420H2_bilvrd_red/Heme_oxyg"/>
</dbReference>
<gene>
    <name evidence="3" type="ORF">GCM10023225_16670</name>
</gene>
<dbReference type="SUPFAM" id="SSF50475">
    <property type="entry name" value="FMN-binding split barrel"/>
    <property type="match status" value="1"/>
</dbReference>
<dbReference type="InterPro" id="IPR012349">
    <property type="entry name" value="Split_barrel_FMN-bd"/>
</dbReference>
<comment type="caution">
    <text evidence="3">The sequence shown here is derived from an EMBL/GenBank/DDBJ whole genome shotgun (WGS) entry which is preliminary data.</text>
</comment>
<keyword evidence="4" id="KW-1185">Reference proteome</keyword>
<name>A0ABP9HQM2_9ACTN</name>
<feature type="domain" description="Pyridoxamine 5'-phosphate oxidase N-terminal" evidence="2">
    <location>
        <begin position="17"/>
        <end position="133"/>
    </location>
</feature>
<dbReference type="Proteomes" id="UP001501195">
    <property type="component" value="Unassembled WGS sequence"/>
</dbReference>
<keyword evidence="1" id="KW-0560">Oxidoreductase</keyword>
<dbReference type="NCBIfam" id="TIGR03618">
    <property type="entry name" value="Rv1155_F420"/>
    <property type="match status" value="1"/>
</dbReference>
<dbReference type="InterPro" id="IPR011576">
    <property type="entry name" value="Pyridox_Oxase_N"/>
</dbReference>
<dbReference type="Pfam" id="PF01243">
    <property type="entry name" value="PNPOx_N"/>
    <property type="match status" value="1"/>
</dbReference>
<evidence type="ECO:0000256" key="1">
    <source>
        <dbReference type="ARBA" id="ARBA00023002"/>
    </source>
</evidence>
<protein>
    <submittedName>
        <fullName evidence="3">F420-dependent biliverdin reductase</fullName>
    </submittedName>
</protein>
<dbReference type="PANTHER" id="PTHR35176">
    <property type="entry name" value="HEME OXYGENASE HI_0854-RELATED"/>
    <property type="match status" value="1"/>
</dbReference>
<dbReference type="EMBL" id="BAABIL010000217">
    <property type="protein sequence ID" value="GAA4976354.1"/>
    <property type="molecule type" value="Genomic_DNA"/>
</dbReference>